<dbReference type="PANTHER" id="PTHR34547:SF1">
    <property type="entry name" value="YACP-LIKE NYN DOMAIN PROTEIN"/>
    <property type="match status" value="1"/>
</dbReference>
<reference evidence="2 3" key="1">
    <citation type="submission" date="2019-07" db="EMBL/GenBank/DDBJ databases">
        <title>Cryptosporangium phraense sp. nov., isolated from plant litter.</title>
        <authorList>
            <person name="Suriyachadkun C."/>
        </authorList>
    </citation>
    <scope>NUCLEOTIDE SEQUENCE [LARGE SCALE GENOMIC DNA]</scope>
    <source>
        <strain evidence="2 3">A-T 5661</strain>
    </source>
</reference>
<sequence>MRPFEAGSGRLTGVTGEHFRANDGPDASPDVAAGAAPEPVLPDAVRARVVALAVDLFPSLGPDVLPGPLRRFAHFTPARRAKMAGPSVAAALTADAEFRERLAEKAVEAAGPLGEAVAAGTPPGAADPVEVAALAYLARPPHWTALVEAASATAAAAAESEQVQAATRQLDRLAEQLDRVRANAKADTDKLRSDLATVRSEADELRARVRELSKALRDSEQDVRRLTEAVSTERGRVAAQSSTADAEIRRLRSRLADAEREREQGKSATRAGRATEDARLWLLLETIGNATQGLRRELALAPPDTLPADAVAAEVAGAAAAVEKPGAGRLWAADDPARLDQLLGLPRVHLVIDGYNVTKTGFGELALEQQRTRLLAGLAGIAAQTNAEITVVFDGASRLAVAPGSPRGVRVIFSPAGETADEVIRRLVRAEPSGRPVVVVSSDKEVADGIRRAGAYAVPSIVLVKRLERA</sequence>
<dbReference type="Proteomes" id="UP000317982">
    <property type="component" value="Unassembled WGS sequence"/>
</dbReference>
<accession>A0A545ATD4</accession>
<dbReference type="PANTHER" id="PTHR34547">
    <property type="entry name" value="YACP-LIKE NYN DOMAIN PROTEIN"/>
    <property type="match status" value="1"/>
</dbReference>
<evidence type="ECO:0008006" key="4">
    <source>
        <dbReference type="Google" id="ProtNLM"/>
    </source>
</evidence>
<name>A0A545ATD4_9ACTN</name>
<keyword evidence="3" id="KW-1185">Reference proteome</keyword>
<protein>
    <recommendedName>
        <fullName evidence="4">RNA-binding protein</fullName>
    </recommendedName>
</protein>
<evidence type="ECO:0000313" key="2">
    <source>
        <dbReference type="EMBL" id="TQS44572.1"/>
    </source>
</evidence>
<comment type="caution">
    <text evidence="2">The sequence shown here is derived from an EMBL/GenBank/DDBJ whole genome shotgun (WGS) entry which is preliminary data.</text>
</comment>
<organism evidence="2 3">
    <name type="scientific">Cryptosporangium phraense</name>
    <dbReference type="NCBI Taxonomy" id="2593070"/>
    <lineage>
        <taxon>Bacteria</taxon>
        <taxon>Bacillati</taxon>
        <taxon>Actinomycetota</taxon>
        <taxon>Actinomycetes</taxon>
        <taxon>Cryptosporangiales</taxon>
        <taxon>Cryptosporangiaceae</taxon>
        <taxon>Cryptosporangium</taxon>
    </lineage>
</organism>
<feature type="region of interest" description="Disordered" evidence="1">
    <location>
        <begin position="1"/>
        <end position="35"/>
    </location>
</feature>
<feature type="region of interest" description="Disordered" evidence="1">
    <location>
        <begin position="253"/>
        <end position="272"/>
    </location>
</feature>
<dbReference type="InterPro" id="IPR010298">
    <property type="entry name" value="YacP-like"/>
</dbReference>
<proteinExistence type="predicted"/>
<evidence type="ECO:0000313" key="3">
    <source>
        <dbReference type="Proteomes" id="UP000317982"/>
    </source>
</evidence>
<dbReference type="OrthoDB" id="5145920at2"/>
<evidence type="ECO:0000256" key="1">
    <source>
        <dbReference type="SAM" id="MobiDB-lite"/>
    </source>
</evidence>
<feature type="compositionally biased region" description="Basic and acidic residues" evidence="1">
    <location>
        <begin position="253"/>
        <end position="265"/>
    </location>
</feature>
<dbReference type="AlphaFoldDB" id="A0A545ATD4"/>
<gene>
    <name evidence="2" type="ORF">FL583_14050</name>
</gene>
<dbReference type="Pfam" id="PF05991">
    <property type="entry name" value="NYN_YacP"/>
    <property type="match status" value="1"/>
</dbReference>
<dbReference type="InParanoid" id="A0A545ATD4"/>
<dbReference type="Gene3D" id="1.20.1170.10">
    <property type="match status" value="1"/>
</dbReference>
<dbReference type="EMBL" id="VIRS01000008">
    <property type="protein sequence ID" value="TQS44572.1"/>
    <property type="molecule type" value="Genomic_DNA"/>
</dbReference>